<sequence>MPLVLQDILNKHSKKQSKNKDMYSTTSFACHLSAVTVSVELGGLLKETVGEETTVPRTEWIPRSKAFGRISRARSASPCPFTNRSPPEQMEPFPVYEEDEKEWEKWKACIEAVPSPYGGTNHCNQHCRRRACRTTTHYDKKRHIVQRACECHSQTALKDDASDDKRASHLTSKCVTNAQCVYKVASKDAFLTIGLDSSTSLVRKLRAMGSLDIRSHLRRHCDFTPSTLRYRNDYRAATRSANQFIGKLILYLQITLSTLPGQKSRISITGLEGAMKEAMRLELFLWMAEWCLPNRLKGWDDKRTKAAKLAAGYSHARKAWVDGKFEKGVEALWQRIEEVVETVVSVLVWWSELEKQESCEMAKQIEEDAQTERYRSWPYSSGSSDSEDEDENANFASAASAPTQPSNRSPNINIPPRNVRLPIAPLSPFFDGINDEINTEPFPSFEDPLCLPATVPDESFHCIHHCDEDICKRLRQNRRRRIPPCRCDFERVPDTSESAIEPSHRPPLNVQALSDDARDQALLKPASPDTEFKIYFTETLAVLRHLDNCAAAQVLRDRGFMTAIEHDFPGQQFSIAFSAVDIFFGMMHLYFSRTHHSSDTRVVTVKQLRVELDVYVWTMLRDWVKQNCDYETLEYIMNRHGPNCIETADAGAPAAVLGFWQDCVDQVVAVLVRRDEQVREGMVATSVALVLVMVALAWIIL</sequence>
<evidence type="ECO:0000256" key="2">
    <source>
        <dbReference type="SAM" id="Phobius"/>
    </source>
</evidence>
<proteinExistence type="predicted"/>
<evidence type="ECO:0000313" key="4">
    <source>
        <dbReference type="Proteomes" id="UP000249619"/>
    </source>
</evidence>
<reference evidence="4" key="1">
    <citation type="submission" date="2018-05" db="EMBL/GenBank/DDBJ databases">
        <title>Draft genome sequence of Stemphylium lycopersici strain CIDEFI 213.</title>
        <authorList>
            <person name="Medina R."/>
            <person name="Franco M.E.E."/>
            <person name="Lucentini C.G."/>
            <person name="Saparrat M.C.N."/>
            <person name="Balatti P.A."/>
        </authorList>
    </citation>
    <scope>NUCLEOTIDE SEQUENCE [LARGE SCALE GENOMIC DNA]</scope>
    <source>
        <strain evidence="4">CIDEFI 213</strain>
    </source>
</reference>
<dbReference type="EMBL" id="QGDH01000040">
    <property type="protein sequence ID" value="RAR13094.1"/>
    <property type="molecule type" value="Genomic_DNA"/>
</dbReference>
<protein>
    <submittedName>
        <fullName evidence="3">Uncharacterized protein</fullName>
    </submittedName>
</protein>
<keyword evidence="2" id="KW-1133">Transmembrane helix</keyword>
<accession>A0A364N6Z7</accession>
<organism evidence="3 4">
    <name type="scientific">Stemphylium lycopersici</name>
    <name type="common">Tomato gray leaf spot disease fungus</name>
    <name type="synonym">Thyrospora lycopersici</name>
    <dbReference type="NCBI Taxonomy" id="183478"/>
    <lineage>
        <taxon>Eukaryota</taxon>
        <taxon>Fungi</taxon>
        <taxon>Dikarya</taxon>
        <taxon>Ascomycota</taxon>
        <taxon>Pezizomycotina</taxon>
        <taxon>Dothideomycetes</taxon>
        <taxon>Pleosporomycetidae</taxon>
        <taxon>Pleosporales</taxon>
        <taxon>Pleosporineae</taxon>
        <taxon>Pleosporaceae</taxon>
        <taxon>Stemphylium</taxon>
    </lineage>
</organism>
<evidence type="ECO:0000256" key="1">
    <source>
        <dbReference type="SAM" id="MobiDB-lite"/>
    </source>
</evidence>
<keyword evidence="2" id="KW-0812">Transmembrane</keyword>
<evidence type="ECO:0000313" key="3">
    <source>
        <dbReference type="EMBL" id="RAR13094.1"/>
    </source>
</evidence>
<feature type="compositionally biased region" description="Polar residues" evidence="1">
    <location>
        <begin position="394"/>
        <end position="404"/>
    </location>
</feature>
<feature type="transmembrane region" description="Helical" evidence="2">
    <location>
        <begin position="573"/>
        <end position="591"/>
    </location>
</feature>
<keyword evidence="2" id="KW-0472">Membrane</keyword>
<name>A0A364N6Z7_STELY</name>
<feature type="transmembrane region" description="Helical" evidence="2">
    <location>
        <begin position="681"/>
        <end position="700"/>
    </location>
</feature>
<comment type="caution">
    <text evidence="3">The sequence shown here is derived from an EMBL/GenBank/DDBJ whole genome shotgun (WGS) entry which is preliminary data.</text>
</comment>
<gene>
    <name evidence="3" type="ORF">DDE83_003479</name>
</gene>
<dbReference type="AlphaFoldDB" id="A0A364N6Z7"/>
<feature type="compositionally biased region" description="Low complexity" evidence="1">
    <location>
        <begin position="405"/>
        <end position="414"/>
    </location>
</feature>
<feature type="region of interest" description="Disordered" evidence="1">
    <location>
        <begin position="374"/>
        <end position="414"/>
    </location>
</feature>
<dbReference type="Proteomes" id="UP000249619">
    <property type="component" value="Unassembled WGS sequence"/>
</dbReference>
<keyword evidence="4" id="KW-1185">Reference proteome</keyword>